<evidence type="ECO:0000313" key="2">
    <source>
        <dbReference type="Proteomes" id="UP000824881"/>
    </source>
</evidence>
<evidence type="ECO:0000313" key="1">
    <source>
        <dbReference type="EMBL" id="KAG9227108.1"/>
    </source>
</evidence>
<organism evidence="1 2">
    <name type="scientific">Pleurotus cornucopiae</name>
    <name type="common">Cornucopia mushroom</name>
    <dbReference type="NCBI Taxonomy" id="5321"/>
    <lineage>
        <taxon>Eukaryota</taxon>
        <taxon>Fungi</taxon>
        <taxon>Dikarya</taxon>
        <taxon>Basidiomycota</taxon>
        <taxon>Agaricomycotina</taxon>
        <taxon>Agaricomycetes</taxon>
        <taxon>Agaricomycetidae</taxon>
        <taxon>Agaricales</taxon>
        <taxon>Pleurotineae</taxon>
        <taxon>Pleurotaceae</taxon>
        <taxon>Pleurotus</taxon>
    </lineage>
</organism>
<comment type="caution">
    <text evidence="1">The sequence shown here is derived from an EMBL/GenBank/DDBJ whole genome shotgun (WGS) entry which is preliminary data.</text>
</comment>
<dbReference type="Proteomes" id="UP000824881">
    <property type="component" value="Unassembled WGS sequence"/>
</dbReference>
<name>A0ACB7J959_PLECO</name>
<gene>
    <name evidence="1" type="ORF">CCMSSC00406_0009640</name>
</gene>
<dbReference type="EMBL" id="WQMT02000001">
    <property type="protein sequence ID" value="KAG9227108.1"/>
    <property type="molecule type" value="Genomic_DNA"/>
</dbReference>
<protein>
    <submittedName>
        <fullName evidence="1">Uncharacterized protein</fullName>
    </submittedName>
</protein>
<accession>A0ACB7J959</accession>
<reference evidence="1 2" key="1">
    <citation type="journal article" date="2021" name="Appl. Environ. Microbiol.">
        <title>Genetic linkage and physical mapping for an oyster mushroom Pleurotus cornucopiae and QTL analysis for the trait cap color.</title>
        <authorList>
            <person name="Zhang Y."/>
            <person name="Gao W."/>
            <person name="Sonnenberg A."/>
            <person name="Chen Q."/>
            <person name="Zhang J."/>
            <person name="Huang C."/>
        </authorList>
    </citation>
    <scope>NUCLEOTIDE SEQUENCE [LARGE SCALE GENOMIC DNA]</scope>
    <source>
        <strain evidence="1">CCMSSC00406</strain>
    </source>
</reference>
<proteinExistence type="predicted"/>
<keyword evidence="2" id="KW-1185">Reference proteome</keyword>
<sequence length="263" mass="28445">MPLLTNAPAPLLTSSHPPLLPNSPIPQLTTSSAMTATFDCCAQRAVRSIAARGQRPDPSSAHASCIAPTRVHLPHVHHLASRTSAISPVSRLPPPDSATHSFILHSHFAVHTQRETTCVLSRSSSYPLLLFSAFVFVPCRLVPWALRFVVPWALGFVVPVFFVFVDFLGVLAVFVCFFVVFWCSSSSLTPLQPSSLQPLLPLTPLLLLDTNIPTPFSTSTPSPPPLLPPPSRTPDRTPTPTPTSTSIPPIAPIAPPLHHVERR</sequence>